<protein>
    <submittedName>
        <fullName evidence="1">Uncharacterized protein</fullName>
    </submittedName>
</protein>
<organism evidence="1">
    <name type="scientific">marine sediment metagenome</name>
    <dbReference type="NCBI Taxonomy" id="412755"/>
    <lineage>
        <taxon>unclassified sequences</taxon>
        <taxon>metagenomes</taxon>
        <taxon>ecological metagenomes</taxon>
    </lineage>
</organism>
<accession>X1IDW8</accession>
<reference evidence="1" key="1">
    <citation type="journal article" date="2014" name="Front. Microbiol.">
        <title>High frequency of phylogenetically diverse reductive dehalogenase-homologous genes in deep subseafloor sedimentary metagenomes.</title>
        <authorList>
            <person name="Kawai M."/>
            <person name="Futagami T."/>
            <person name="Toyoda A."/>
            <person name="Takaki Y."/>
            <person name="Nishi S."/>
            <person name="Hori S."/>
            <person name="Arai W."/>
            <person name="Tsubouchi T."/>
            <person name="Morono Y."/>
            <person name="Uchiyama I."/>
            <person name="Ito T."/>
            <person name="Fujiyama A."/>
            <person name="Inagaki F."/>
            <person name="Takami H."/>
        </authorList>
    </citation>
    <scope>NUCLEOTIDE SEQUENCE</scope>
    <source>
        <strain evidence="1">Expedition CK06-06</strain>
    </source>
</reference>
<evidence type="ECO:0000313" key="1">
    <source>
        <dbReference type="EMBL" id="GAH80596.1"/>
    </source>
</evidence>
<dbReference type="EMBL" id="BARU01035435">
    <property type="protein sequence ID" value="GAH80596.1"/>
    <property type="molecule type" value="Genomic_DNA"/>
</dbReference>
<comment type="caution">
    <text evidence="1">The sequence shown here is derived from an EMBL/GenBank/DDBJ whole genome shotgun (WGS) entry which is preliminary data.</text>
</comment>
<dbReference type="AlphaFoldDB" id="X1IDW8"/>
<name>X1IDW8_9ZZZZ</name>
<gene>
    <name evidence="1" type="ORF">S03H2_55477</name>
</gene>
<proteinExistence type="predicted"/>
<feature type="non-terminal residue" evidence="1">
    <location>
        <position position="60"/>
    </location>
</feature>
<sequence length="60" mass="6948">MEKMVLKIFQGEIEKQCKFAIIAVEQIKTELANTNSDLVWYAIQNFLVAVANISKFFWPP</sequence>